<accession>A0ACC2B4R7</accession>
<keyword evidence="2" id="KW-1185">Reference proteome</keyword>
<protein>
    <submittedName>
        <fullName evidence="1">Uncharacterized protein</fullName>
    </submittedName>
</protein>
<dbReference type="EMBL" id="CM055108">
    <property type="protein sequence ID" value="KAJ7524720.1"/>
    <property type="molecule type" value="Genomic_DNA"/>
</dbReference>
<gene>
    <name evidence="1" type="ORF">O6H91_17G018100</name>
</gene>
<dbReference type="Proteomes" id="UP001162992">
    <property type="component" value="Chromosome 17"/>
</dbReference>
<reference evidence="2" key="1">
    <citation type="journal article" date="2024" name="Proc. Natl. Acad. Sci. U.S.A.">
        <title>Extraordinary preservation of gene collinearity over three hundred million years revealed in homosporous lycophytes.</title>
        <authorList>
            <person name="Li C."/>
            <person name="Wickell D."/>
            <person name="Kuo L.Y."/>
            <person name="Chen X."/>
            <person name="Nie B."/>
            <person name="Liao X."/>
            <person name="Peng D."/>
            <person name="Ji J."/>
            <person name="Jenkins J."/>
            <person name="Williams M."/>
            <person name="Shu S."/>
            <person name="Plott C."/>
            <person name="Barry K."/>
            <person name="Rajasekar S."/>
            <person name="Grimwood J."/>
            <person name="Han X."/>
            <person name="Sun S."/>
            <person name="Hou Z."/>
            <person name="He W."/>
            <person name="Dai G."/>
            <person name="Sun C."/>
            <person name="Schmutz J."/>
            <person name="Leebens-Mack J.H."/>
            <person name="Li F.W."/>
            <person name="Wang L."/>
        </authorList>
    </citation>
    <scope>NUCLEOTIDE SEQUENCE [LARGE SCALE GENOMIC DNA]</scope>
    <source>
        <strain evidence="2">cv. PW_Plant_1</strain>
    </source>
</reference>
<name>A0ACC2B4R7_DIPCM</name>
<organism evidence="1 2">
    <name type="scientific">Diphasiastrum complanatum</name>
    <name type="common">Issler's clubmoss</name>
    <name type="synonym">Lycopodium complanatum</name>
    <dbReference type="NCBI Taxonomy" id="34168"/>
    <lineage>
        <taxon>Eukaryota</taxon>
        <taxon>Viridiplantae</taxon>
        <taxon>Streptophyta</taxon>
        <taxon>Embryophyta</taxon>
        <taxon>Tracheophyta</taxon>
        <taxon>Lycopodiopsida</taxon>
        <taxon>Lycopodiales</taxon>
        <taxon>Lycopodiaceae</taxon>
        <taxon>Lycopodioideae</taxon>
        <taxon>Diphasiastrum</taxon>
    </lineage>
</organism>
<sequence>MTVESGAWNSVGLEVLYQALGWFAFTVWTFSFYPQVLLNFSRKSVVGLNFDFVLFNLTKQSSYFVYNASLFFSPLIQRQYHEKYGKNQLIPVAPSDVAFSTHAVLVTIFIVFQVYTYERGTQQVSRTGIFITVAAWVSAIVCLIIAYPTGDWLWLVSAFNTIQVVMTVIKYLPQALMNYRRKSTVGWSIGSMKLDLSGGTGNLLQMLVQTVDQASISNLIGNAGKLVLCLVVITFDLIFIFQHYVLYNGSESLDSKCHLLFENDVEDPIKPTSKEGEQKISEPQDKLRG</sequence>
<evidence type="ECO:0000313" key="2">
    <source>
        <dbReference type="Proteomes" id="UP001162992"/>
    </source>
</evidence>
<comment type="caution">
    <text evidence="1">The sequence shown here is derived from an EMBL/GenBank/DDBJ whole genome shotgun (WGS) entry which is preliminary data.</text>
</comment>
<proteinExistence type="predicted"/>
<evidence type="ECO:0000313" key="1">
    <source>
        <dbReference type="EMBL" id="KAJ7524720.1"/>
    </source>
</evidence>